<evidence type="ECO:0000313" key="1">
    <source>
        <dbReference type="EMBL" id="HHQ16846.1"/>
    </source>
</evidence>
<dbReference type="AlphaFoldDB" id="A0A7V6CER0"/>
<reference evidence="1" key="1">
    <citation type="journal article" date="2020" name="mSystems">
        <title>Genome- and Community-Level Interaction Insights into Carbon Utilization and Element Cycling Functions of Hydrothermarchaeota in Hydrothermal Sediment.</title>
        <authorList>
            <person name="Zhou Z."/>
            <person name="Liu Y."/>
            <person name="Xu W."/>
            <person name="Pan J."/>
            <person name="Luo Z.H."/>
            <person name="Li M."/>
        </authorList>
    </citation>
    <scope>NUCLEOTIDE SEQUENCE [LARGE SCALE GENOMIC DNA]</scope>
    <source>
        <strain evidence="1">SpSt-106</strain>
    </source>
</reference>
<dbReference type="InterPro" id="IPR009057">
    <property type="entry name" value="Homeodomain-like_sf"/>
</dbReference>
<evidence type="ECO:0008006" key="2">
    <source>
        <dbReference type="Google" id="ProtNLM"/>
    </source>
</evidence>
<gene>
    <name evidence="1" type="ORF">ENM15_08555</name>
</gene>
<sequence>MRKEPLKNFRRKRNKIRVILRVRRANCQGKEEEIINSIGNQKLKETVLFRWRVINFHEKYGTKLTMDTFKVSRATLYRWKKKWKESEKNLEALIPKFFFVERKKKWHPEIVNFILQYRKTHPHAGKEILKTLCDKFCKEKNLNPPSASTIGRIIKYLKERGQLEEEDTLKVSIF</sequence>
<protein>
    <recommendedName>
        <fullName evidence="2">Helix-turn-helix domain-containing protein</fullName>
    </recommendedName>
</protein>
<organism evidence="1">
    <name type="scientific">Thermodesulfobacterium geofontis</name>
    <dbReference type="NCBI Taxonomy" id="1295609"/>
    <lineage>
        <taxon>Bacteria</taxon>
        <taxon>Pseudomonadati</taxon>
        <taxon>Thermodesulfobacteriota</taxon>
        <taxon>Thermodesulfobacteria</taxon>
        <taxon>Thermodesulfobacteriales</taxon>
        <taxon>Thermodesulfobacteriaceae</taxon>
        <taxon>Thermodesulfobacterium</taxon>
    </lineage>
</organism>
<dbReference type="EMBL" id="DRWR01000139">
    <property type="protein sequence ID" value="HHQ16846.1"/>
    <property type="molecule type" value="Genomic_DNA"/>
</dbReference>
<comment type="caution">
    <text evidence="1">The sequence shown here is derived from an EMBL/GenBank/DDBJ whole genome shotgun (WGS) entry which is preliminary data.</text>
</comment>
<dbReference type="SUPFAM" id="SSF46689">
    <property type="entry name" value="Homeodomain-like"/>
    <property type="match status" value="1"/>
</dbReference>
<name>A0A7V6CER0_9BACT</name>
<accession>A0A7V6CER0</accession>
<proteinExistence type="predicted"/>